<organism evidence="2 3">
    <name type="scientific">Geodia barretti</name>
    <name type="common">Barrett's horny sponge</name>
    <dbReference type="NCBI Taxonomy" id="519541"/>
    <lineage>
        <taxon>Eukaryota</taxon>
        <taxon>Metazoa</taxon>
        <taxon>Porifera</taxon>
        <taxon>Demospongiae</taxon>
        <taxon>Heteroscleromorpha</taxon>
        <taxon>Tetractinellida</taxon>
        <taxon>Astrophorina</taxon>
        <taxon>Geodiidae</taxon>
        <taxon>Geodia</taxon>
    </lineage>
</organism>
<evidence type="ECO:0000259" key="1">
    <source>
        <dbReference type="PROSITE" id="PS50304"/>
    </source>
</evidence>
<sequence>MPLPHITLSVGDSIAVLLVECGGRHNFVAQPYTPHLIELMEAMRVYYEHQLCTPVSMSNFVAGDICCVFHSDDQCWYRAKILWIWINMPYAAHEDSCLVLFVDYGTIEMVSGSTIYSLQTEFFELHCQALNVNILDISTFNSPYKFVGSVVCLNIRCNDGCNFLIGTISPDNLQCERRMISIESRMKLKFQQVRFPFQAVVAHICSVTDFYLHKLDIVTAEGMKLFESYMQSFYSNRNNHCVKEGNAGSIACVYSSVTELYCRAIILEAGVDDCFVQLVDYGHFEKISLKGILHLPVEFLFFPVFSIHCQLNGFEQENTMEEATKIFRRMVAFNDVWTIVEGIGTPECSTWDYLFSVDLCVFSDTGLLNISQHLLKMSNKFGVVSNWDPMQTDYLSSQNKYHKLEIRARSCEYTVENYRTCIVLKIELVLPSTYL</sequence>
<dbReference type="InterPro" id="IPR050621">
    <property type="entry name" value="Tudor_domain_containing"/>
</dbReference>
<dbReference type="Pfam" id="PF00567">
    <property type="entry name" value="TUDOR"/>
    <property type="match status" value="2"/>
</dbReference>
<proteinExistence type="predicted"/>
<dbReference type="SMART" id="SM00333">
    <property type="entry name" value="TUDOR"/>
    <property type="match status" value="2"/>
</dbReference>
<evidence type="ECO:0000313" key="3">
    <source>
        <dbReference type="Proteomes" id="UP001174909"/>
    </source>
</evidence>
<dbReference type="PANTHER" id="PTHR22948:SF76">
    <property type="entry name" value="FI20010P1-RELATED"/>
    <property type="match status" value="1"/>
</dbReference>
<accession>A0AA35WKC7</accession>
<dbReference type="Gene3D" id="2.30.30.140">
    <property type="match status" value="2"/>
</dbReference>
<dbReference type="PANTHER" id="PTHR22948">
    <property type="entry name" value="TUDOR DOMAIN CONTAINING PROTEIN"/>
    <property type="match status" value="1"/>
</dbReference>
<dbReference type="PROSITE" id="PS50304">
    <property type="entry name" value="TUDOR"/>
    <property type="match status" value="1"/>
</dbReference>
<gene>
    <name evidence="2" type="ORF">GBAR_LOCUS10368</name>
</gene>
<dbReference type="EMBL" id="CASHTH010001582">
    <property type="protein sequence ID" value="CAI8016992.1"/>
    <property type="molecule type" value="Genomic_DNA"/>
</dbReference>
<dbReference type="Gene3D" id="2.40.50.90">
    <property type="match status" value="2"/>
</dbReference>
<dbReference type="AlphaFoldDB" id="A0AA35WKC7"/>
<reference evidence="2" key="1">
    <citation type="submission" date="2023-03" db="EMBL/GenBank/DDBJ databases">
        <authorList>
            <person name="Steffen K."/>
            <person name="Cardenas P."/>
        </authorList>
    </citation>
    <scope>NUCLEOTIDE SEQUENCE</scope>
</reference>
<keyword evidence="3" id="KW-1185">Reference proteome</keyword>
<comment type="caution">
    <text evidence="2">The sequence shown here is derived from an EMBL/GenBank/DDBJ whole genome shotgun (WGS) entry which is preliminary data.</text>
</comment>
<evidence type="ECO:0000313" key="2">
    <source>
        <dbReference type="EMBL" id="CAI8016992.1"/>
    </source>
</evidence>
<dbReference type="SUPFAM" id="SSF63748">
    <property type="entry name" value="Tudor/PWWP/MBT"/>
    <property type="match status" value="2"/>
</dbReference>
<dbReference type="CDD" id="cd20379">
    <property type="entry name" value="Tudor_dTUD-like"/>
    <property type="match status" value="1"/>
</dbReference>
<dbReference type="Proteomes" id="UP001174909">
    <property type="component" value="Unassembled WGS sequence"/>
</dbReference>
<dbReference type="InterPro" id="IPR002999">
    <property type="entry name" value="Tudor"/>
</dbReference>
<name>A0AA35WKC7_GEOBA</name>
<protein>
    <submittedName>
        <fullName evidence="2">Tudor domain-containing protein 1</fullName>
    </submittedName>
</protein>
<feature type="domain" description="Tudor" evidence="1">
    <location>
        <begin position="59"/>
        <end position="125"/>
    </location>
</feature>
<dbReference type="InterPro" id="IPR035437">
    <property type="entry name" value="SNase_OB-fold_sf"/>
</dbReference>